<dbReference type="AlphaFoldDB" id="A0A9D3RKK3"/>
<name>A0A9D3RKK3_ANGAN</name>
<sequence length="61" mass="6849">MKRMWLLICGGSDEACCPSTKNRTSRVSLHLLLAMRLIEEIRGICLKPPGPWGTDRHSCLP</sequence>
<accession>A0A9D3RKK3</accession>
<evidence type="ECO:0000313" key="1">
    <source>
        <dbReference type="EMBL" id="KAG5833565.1"/>
    </source>
</evidence>
<gene>
    <name evidence="1" type="ORF">ANANG_G00277250</name>
</gene>
<evidence type="ECO:0000313" key="2">
    <source>
        <dbReference type="Proteomes" id="UP001044222"/>
    </source>
</evidence>
<comment type="caution">
    <text evidence="1">The sequence shown here is derived from an EMBL/GenBank/DDBJ whole genome shotgun (WGS) entry which is preliminary data.</text>
</comment>
<protein>
    <submittedName>
        <fullName evidence="1">Uncharacterized protein</fullName>
    </submittedName>
</protein>
<proteinExistence type="predicted"/>
<organism evidence="1 2">
    <name type="scientific">Anguilla anguilla</name>
    <name type="common">European freshwater eel</name>
    <name type="synonym">Muraena anguilla</name>
    <dbReference type="NCBI Taxonomy" id="7936"/>
    <lineage>
        <taxon>Eukaryota</taxon>
        <taxon>Metazoa</taxon>
        <taxon>Chordata</taxon>
        <taxon>Craniata</taxon>
        <taxon>Vertebrata</taxon>
        <taxon>Euteleostomi</taxon>
        <taxon>Actinopterygii</taxon>
        <taxon>Neopterygii</taxon>
        <taxon>Teleostei</taxon>
        <taxon>Anguilliformes</taxon>
        <taxon>Anguillidae</taxon>
        <taxon>Anguilla</taxon>
    </lineage>
</organism>
<keyword evidence="2" id="KW-1185">Reference proteome</keyword>
<dbReference type="Proteomes" id="UP001044222">
    <property type="component" value="Chromosome 16"/>
</dbReference>
<feature type="non-terminal residue" evidence="1">
    <location>
        <position position="61"/>
    </location>
</feature>
<dbReference type="EMBL" id="JAFIRN010000016">
    <property type="protein sequence ID" value="KAG5833565.1"/>
    <property type="molecule type" value="Genomic_DNA"/>
</dbReference>
<reference evidence="1" key="1">
    <citation type="submission" date="2021-01" db="EMBL/GenBank/DDBJ databases">
        <title>A chromosome-scale assembly of European eel, Anguilla anguilla.</title>
        <authorList>
            <person name="Henkel C."/>
            <person name="Jong-Raadsen S.A."/>
            <person name="Dufour S."/>
            <person name="Weltzien F.-A."/>
            <person name="Palstra A.P."/>
            <person name="Pelster B."/>
            <person name="Spaink H.P."/>
            <person name="Van Den Thillart G.E."/>
            <person name="Jansen H."/>
            <person name="Zahm M."/>
            <person name="Klopp C."/>
            <person name="Cedric C."/>
            <person name="Louis A."/>
            <person name="Berthelot C."/>
            <person name="Parey E."/>
            <person name="Roest Crollius H."/>
            <person name="Montfort J."/>
            <person name="Robinson-Rechavi M."/>
            <person name="Bucao C."/>
            <person name="Bouchez O."/>
            <person name="Gislard M."/>
            <person name="Lluch J."/>
            <person name="Milhes M."/>
            <person name="Lampietro C."/>
            <person name="Lopez Roques C."/>
            <person name="Donnadieu C."/>
            <person name="Braasch I."/>
            <person name="Desvignes T."/>
            <person name="Postlethwait J."/>
            <person name="Bobe J."/>
            <person name="Guiguen Y."/>
            <person name="Dirks R."/>
        </authorList>
    </citation>
    <scope>NUCLEOTIDE SEQUENCE</scope>
    <source>
        <strain evidence="1">Tag_6206</strain>
        <tissue evidence="1">Liver</tissue>
    </source>
</reference>